<reference evidence="5 6" key="1">
    <citation type="submission" date="2016-10" db="EMBL/GenBank/DDBJ databases">
        <authorList>
            <person name="de Groot N.N."/>
        </authorList>
    </citation>
    <scope>NUCLEOTIDE SEQUENCE [LARGE SCALE GENOMIC DNA]</scope>
    <source>
        <strain evidence="5 6">DSM 24956</strain>
    </source>
</reference>
<name>A0A1H2YV07_9FLAO</name>
<dbReference type="Gene3D" id="2.40.170.20">
    <property type="entry name" value="TonB-dependent receptor, beta-barrel domain"/>
    <property type="match status" value="1"/>
</dbReference>
<dbReference type="SUPFAM" id="SSF56935">
    <property type="entry name" value="Porins"/>
    <property type="match status" value="1"/>
</dbReference>
<gene>
    <name evidence="5" type="ORF">SAMN05444411_10369</name>
</gene>
<feature type="signal peptide" evidence="4">
    <location>
        <begin position="1"/>
        <end position="19"/>
    </location>
</feature>
<organism evidence="5 6">
    <name type="scientific">Lutibacter oricola</name>
    <dbReference type="NCBI Taxonomy" id="762486"/>
    <lineage>
        <taxon>Bacteria</taxon>
        <taxon>Pseudomonadati</taxon>
        <taxon>Bacteroidota</taxon>
        <taxon>Flavobacteriia</taxon>
        <taxon>Flavobacteriales</taxon>
        <taxon>Flavobacteriaceae</taxon>
        <taxon>Lutibacter</taxon>
    </lineage>
</organism>
<evidence type="ECO:0008006" key="7">
    <source>
        <dbReference type="Google" id="ProtNLM"/>
    </source>
</evidence>
<dbReference type="STRING" id="762486.SAMN05444411_10369"/>
<dbReference type="Proteomes" id="UP000199595">
    <property type="component" value="Unassembled WGS sequence"/>
</dbReference>
<dbReference type="OrthoDB" id="1264254at2"/>
<evidence type="ECO:0000256" key="1">
    <source>
        <dbReference type="ARBA" id="ARBA00004442"/>
    </source>
</evidence>
<keyword evidence="6" id="KW-1185">Reference proteome</keyword>
<evidence type="ECO:0000256" key="3">
    <source>
        <dbReference type="ARBA" id="ARBA00023237"/>
    </source>
</evidence>
<evidence type="ECO:0000313" key="6">
    <source>
        <dbReference type="Proteomes" id="UP000199595"/>
    </source>
</evidence>
<dbReference type="RefSeq" id="WP_090122127.1">
    <property type="nucleotide sequence ID" value="NZ_FNNJ01000003.1"/>
</dbReference>
<sequence length="576" mass="65187">MRKLFIVSILICSSSLLFAQKKSKDTLKTEEIIVVKPYTPTITDAFKVKSNPSIEETKNIEKEKVNYSIFSIPVASTFTPSKGKAQSIKRAPKERLFQNYISAGFGNFTSPTFEAYIHSGESRYNDFGVFVNHYSSEGGIKDLQLDDSFADTRIDAFYKQFDRDFNWQVNAGVQRRQFNYYGLDSQITFDDTMLNSLDEKQVYKNIYLGGKIDFFDSYFKGATVEVVNFTDNYSSNEIRFVAKPKVEFPISTELINSEFLVDFISGKFKQNYLVNTETKYSFLNLGFNPNFEVLRDNLTVNLGAKIYYSNDLENSANNFYAYPNVTASLKMVEDVFTLVGGVTGDLIQNNYKDFTEDNPYVSPTLNIMQSDQQYKAFVGAKGKLASNIGYNLNVSHSNEKNKPLFIQNQTQTNGTSSVTEAYQLGNSFSVIYDDIKTLGVFAEITINVSENLNIGANLNYNNYTTTNQTEAWNLPDMYATISGNYQNKNWFAGAKLFYNGATKDYVLLYLAAPNTGTIVENDSYIDLNLNGGYIFSDRLTAFAKINNALGKKYHPFVNYQVQTLQVSAGITYKFDL</sequence>
<proteinExistence type="predicted"/>
<keyword evidence="2" id="KW-0472">Membrane</keyword>
<evidence type="ECO:0000313" key="5">
    <source>
        <dbReference type="EMBL" id="SDX09010.1"/>
    </source>
</evidence>
<evidence type="ECO:0000256" key="2">
    <source>
        <dbReference type="ARBA" id="ARBA00023136"/>
    </source>
</evidence>
<dbReference type="InterPro" id="IPR036942">
    <property type="entry name" value="Beta-barrel_TonB_sf"/>
</dbReference>
<accession>A0A1H2YV07</accession>
<comment type="subcellular location">
    <subcellularLocation>
        <location evidence="1">Cell outer membrane</location>
    </subcellularLocation>
</comment>
<dbReference type="AlphaFoldDB" id="A0A1H2YV07"/>
<dbReference type="EMBL" id="FNNJ01000003">
    <property type="protein sequence ID" value="SDX09010.1"/>
    <property type="molecule type" value="Genomic_DNA"/>
</dbReference>
<feature type="chain" id="PRO_5011776522" description="TonB dependent receptor" evidence="4">
    <location>
        <begin position="20"/>
        <end position="576"/>
    </location>
</feature>
<evidence type="ECO:0000256" key="4">
    <source>
        <dbReference type="SAM" id="SignalP"/>
    </source>
</evidence>
<dbReference type="GO" id="GO:0009279">
    <property type="term" value="C:cell outer membrane"/>
    <property type="evidence" value="ECO:0007669"/>
    <property type="project" value="UniProtKB-SubCell"/>
</dbReference>
<protein>
    <recommendedName>
        <fullName evidence="7">TonB dependent receptor</fullName>
    </recommendedName>
</protein>
<keyword evidence="4" id="KW-0732">Signal</keyword>
<keyword evidence="3" id="KW-0998">Cell outer membrane</keyword>